<feature type="transmembrane region" description="Helical" evidence="1">
    <location>
        <begin position="24"/>
        <end position="47"/>
    </location>
</feature>
<evidence type="ECO:0000313" key="3">
    <source>
        <dbReference type="EMBL" id="SMP65898.1"/>
    </source>
</evidence>
<protein>
    <recommendedName>
        <fullName evidence="2">DUF6644 domain-containing protein</fullName>
    </recommendedName>
</protein>
<dbReference type="Proteomes" id="UP001158049">
    <property type="component" value="Unassembled WGS sequence"/>
</dbReference>
<dbReference type="InterPro" id="IPR046586">
    <property type="entry name" value="DUF6644"/>
</dbReference>
<feature type="transmembrane region" description="Helical" evidence="1">
    <location>
        <begin position="139"/>
        <end position="159"/>
    </location>
</feature>
<proteinExistence type="predicted"/>
<organism evidence="3 4">
    <name type="scientific">Noviherbaspirillum suwonense</name>
    <dbReference type="NCBI Taxonomy" id="1224511"/>
    <lineage>
        <taxon>Bacteria</taxon>
        <taxon>Pseudomonadati</taxon>
        <taxon>Pseudomonadota</taxon>
        <taxon>Betaproteobacteria</taxon>
        <taxon>Burkholderiales</taxon>
        <taxon>Oxalobacteraceae</taxon>
        <taxon>Noviherbaspirillum</taxon>
    </lineage>
</organism>
<feature type="transmembrane region" description="Helical" evidence="1">
    <location>
        <begin position="67"/>
        <end position="86"/>
    </location>
</feature>
<dbReference type="EMBL" id="FXUL01000011">
    <property type="protein sequence ID" value="SMP65898.1"/>
    <property type="molecule type" value="Genomic_DNA"/>
</dbReference>
<comment type="caution">
    <text evidence="3">The sequence shown here is derived from an EMBL/GenBank/DDBJ whole genome shotgun (WGS) entry which is preliminary data.</text>
</comment>
<name>A0ABY1QAS5_9BURK</name>
<evidence type="ECO:0000313" key="4">
    <source>
        <dbReference type="Proteomes" id="UP001158049"/>
    </source>
</evidence>
<feature type="transmembrane region" description="Helical" evidence="1">
    <location>
        <begin position="98"/>
        <end position="119"/>
    </location>
</feature>
<sequence length="161" mass="17568">MNPLAAPLALDGGALGHLMRSARWLYPIVEIVHIFGFVLLVGSVLMFDLRLLGLNRQLPLTLMSRHLLRWSMASLLLVVPAGLLMFSAHPQDFIGNRVFLLKMTLIMTAGLNAAIFHTGVWRGVAKWDSGQAAPASARAHAALSMLLWLSVIACGRLLAYT</sequence>
<accession>A0ABY1QAS5</accession>
<dbReference type="Pfam" id="PF20349">
    <property type="entry name" value="DUF6644"/>
    <property type="match status" value="1"/>
</dbReference>
<feature type="domain" description="DUF6644" evidence="2">
    <location>
        <begin position="30"/>
        <end position="160"/>
    </location>
</feature>
<keyword evidence="1" id="KW-1133">Transmembrane helix</keyword>
<keyword evidence="4" id="KW-1185">Reference proteome</keyword>
<evidence type="ECO:0000256" key="1">
    <source>
        <dbReference type="SAM" id="Phobius"/>
    </source>
</evidence>
<reference evidence="3 4" key="1">
    <citation type="submission" date="2017-05" db="EMBL/GenBank/DDBJ databases">
        <authorList>
            <person name="Varghese N."/>
            <person name="Submissions S."/>
        </authorList>
    </citation>
    <scope>NUCLEOTIDE SEQUENCE [LARGE SCALE GENOMIC DNA]</scope>
    <source>
        <strain evidence="3 4">DSM 26001</strain>
    </source>
</reference>
<dbReference type="RefSeq" id="WP_283443115.1">
    <property type="nucleotide sequence ID" value="NZ_FXUL01000011.1"/>
</dbReference>
<gene>
    <name evidence="3" type="ORF">SAMN06295970_11184</name>
</gene>
<evidence type="ECO:0000259" key="2">
    <source>
        <dbReference type="Pfam" id="PF20349"/>
    </source>
</evidence>
<keyword evidence="1" id="KW-0812">Transmembrane</keyword>
<keyword evidence="1" id="KW-0472">Membrane</keyword>